<organism evidence="1 2">
    <name type="scientific">Brachionus plicatilis</name>
    <name type="common">Marine rotifer</name>
    <name type="synonym">Brachionus muelleri</name>
    <dbReference type="NCBI Taxonomy" id="10195"/>
    <lineage>
        <taxon>Eukaryota</taxon>
        <taxon>Metazoa</taxon>
        <taxon>Spiralia</taxon>
        <taxon>Gnathifera</taxon>
        <taxon>Rotifera</taxon>
        <taxon>Eurotatoria</taxon>
        <taxon>Monogononta</taxon>
        <taxon>Pseudotrocha</taxon>
        <taxon>Ploima</taxon>
        <taxon>Brachionidae</taxon>
        <taxon>Brachionus</taxon>
    </lineage>
</organism>
<keyword evidence="2" id="KW-1185">Reference proteome</keyword>
<evidence type="ECO:0000313" key="2">
    <source>
        <dbReference type="Proteomes" id="UP000276133"/>
    </source>
</evidence>
<reference evidence="1 2" key="1">
    <citation type="journal article" date="2018" name="Sci. Rep.">
        <title>Genomic signatures of local adaptation to the degree of environmental predictability in rotifers.</title>
        <authorList>
            <person name="Franch-Gras L."/>
            <person name="Hahn C."/>
            <person name="Garcia-Roger E.M."/>
            <person name="Carmona M.J."/>
            <person name="Serra M."/>
            <person name="Gomez A."/>
        </authorList>
    </citation>
    <scope>NUCLEOTIDE SEQUENCE [LARGE SCALE GENOMIC DNA]</scope>
    <source>
        <strain evidence="1">HYR1</strain>
    </source>
</reference>
<proteinExistence type="predicted"/>
<comment type="caution">
    <text evidence="1">The sequence shown here is derived from an EMBL/GenBank/DDBJ whole genome shotgun (WGS) entry which is preliminary data.</text>
</comment>
<dbReference type="AlphaFoldDB" id="A0A3M7P3V1"/>
<evidence type="ECO:0000313" key="1">
    <source>
        <dbReference type="EMBL" id="RMZ93738.1"/>
    </source>
</evidence>
<accession>A0A3M7P3V1</accession>
<name>A0A3M7P3V1_BRAPC</name>
<dbReference type="EMBL" id="REGN01013585">
    <property type="protein sequence ID" value="RMZ93738.1"/>
    <property type="molecule type" value="Genomic_DNA"/>
</dbReference>
<protein>
    <submittedName>
        <fullName evidence="1">Uncharacterized protein</fullName>
    </submittedName>
</protein>
<sequence length="73" mass="8683">MLEQQIVQSDCVLVGFFNVFQFKVSYSNLLNFKSDAEILKEFCMFINILVYSLRIYCKAEKRNFISIEKNKRS</sequence>
<gene>
    <name evidence="1" type="ORF">BpHYR1_036671</name>
</gene>
<dbReference type="Proteomes" id="UP000276133">
    <property type="component" value="Unassembled WGS sequence"/>
</dbReference>